<comment type="caution">
    <text evidence="3">The sequence shown here is derived from an EMBL/GenBank/DDBJ whole genome shotgun (WGS) entry which is preliminary data.</text>
</comment>
<dbReference type="EMBL" id="BSPG01000001">
    <property type="protein sequence ID" value="GLS42071.1"/>
    <property type="molecule type" value="Genomic_DNA"/>
</dbReference>
<evidence type="ECO:0000313" key="2">
    <source>
        <dbReference type="EMBL" id="GLS42071.1"/>
    </source>
</evidence>
<reference evidence="2" key="1">
    <citation type="journal article" date="2014" name="Int. J. Syst. Evol. Microbiol.">
        <title>Complete genome of a new Firmicutes species belonging to the dominant human colonic microbiota ('Ruminococcus bicirculans') reveals two chromosomes and a selective capacity to utilize plant glucans.</title>
        <authorList>
            <consortium name="NISC Comparative Sequencing Program"/>
            <person name="Wegmann U."/>
            <person name="Louis P."/>
            <person name="Goesmann A."/>
            <person name="Henrissat B."/>
            <person name="Duncan S.H."/>
            <person name="Flint H.J."/>
        </authorList>
    </citation>
    <scope>NUCLEOTIDE SEQUENCE</scope>
    <source>
        <strain evidence="2">NBRC 107710</strain>
    </source>
</reference>
<proteinExistence type="predicted"/>
<sequence>MSKLALTLALAAGLTSHLTLPAGARDANYDGTWSVELVTESGAFCDARYSYSLSVIDGQVRPIAKASSSGATVTGRVGKDGAVGLNVATSAASGSASGRLQTQSGSGSWKVSSLCSGRWTAHRHTTRTAQAD</sequence>
<reference evidence="3 4" key="3">
    <citation type="submission" date="2020-08" db="EMBL/GenBank/DDBJ databases">
        <title>Genomic Encyclopedia of Type Strains, Phase IV (KMG-IV): sequencing the most valuable type-strain genomes for metagenomic binning, comparative biology and taxonomic classification.</title>
        <authorList>
            <person name="Goeker M."/>
        </authorList>
    </citation>
    <scope>NUCLEOTIDE SEQUENCE [LARGE SCALE GENOMIC DNA]</scope>
    <source>
        <strain evidence="3 4">DSM 24105</strain>
    </source>
</reference>
<dbReference type="RefSeq" id="WP_183503966.1">
    <property type="nucleotide sequence ID" value="NZ_BSPG01000001.1"/>
</dbReference>
<protein>
    <recommendedName>
        <fullName evidence="6">Large exoprotein involved in heme utilization or adhesion</fullName>
    </recommendedName>
</protein>
<keyword evidence="5" id="KW-1185">Reference proteome</keyword>
<dbReference type="Proteomes" id="UP000517759">
    <property type="component" value="Unassembled WGS sequence"/>
</dbReference>
<dbReference type="AlphaFoldDB" id="A0A7W6F6C9"/>
<keyword evidence="1" id="KW-0732">Signal</keyword>
<accession>A0A7W6F6C9</accession>
<reference evidence="5" key="2">
    <citation type="journal article" date="2019" name="Int. J. Syst. Evol. Microbiol.">
        <title>The Global Catalogue of Microorganisms (GCM) 10K type strain sequencing project: providing services to taxonomists for standard genome sequencing and annotation.</title>
        <authorList>
            <consortium name="The Broad Institute Genomics Platform"/>
            <consortium name="The Broad Institute Genome Sequencing Center for Infectious Disease"/>
            <person name="Wu L."/>
            <person name="Ma J."/>
        </authorList>
    </citation>
    <scope>NUCLEOTIDE SEQUENCE [LARGE SCALE GENOMIC DNA]</scope>
    <source>
        <strain evidence="5">NBRC 107710</strain>
    </source>
</reference>
<name>A0A7W6F6C9_9HYPH</name>
<evidence type="ECO:0000313" key="5">
    <source>
        <dbReference type="Proteomes" id="UP001156881"/>
    </source>
</evidence>
<feature type="chain" id="PRO_5031079280" description="Large exoprotein involved in heme utilization or adhesion" evidence="1">
    <location>
        <begin position="25"/>
        <end position="132"/>
    </location>
</feature>
<evidence type="ECO:0000256" key="1">
    <source>
        <dbReference type="SAM" id="SignalP"/>
    </source>
</evidence>
<dbReference type="EMBL" id="JACIDN010000003">
    <property type="protein sequence ID" value="MBB3902225.1"/>
    <property type="molecule type" value="Genomic_DNA"/>
</dbReference>
<dbReference type="Proteomes" id="UP001156881">
    <property type="component" value="Unassembled WGS sequence"/>
</dbReference>
<gene>
    <name evidence="2" type="ORF">GCM10007884_00560</name>
    <name evidence="3" type="ORF">GGR33_001720</name>
</gene>
<reference evidence="2" key="4">
    <citation type="submission" date="2023-01" db="EMBL/GenBank/DDBJ databases">
        <title>Draft genome sequence of Methylobacterium brachythecii strain NBRC 107710.</title>
        <authorList>
            <person name="Sun Q."/>
            <person name="Mori K."/>
        </authorList>
    </citation>
    <scope>NUCLEOTIDE SEQUENCE</scope>
    <source>
        <strain evidence="2">NBRC 107710</strain>
    </source>
</reference>
<evidence type="ECO:0000313" key="4">
    <source>
        <dbReference type="Proteomes" id="UP000517759"/>
    </source>
</evidence>
<evidence type="ECO:0008006" key="6">
    <source>
        <dbReference type="Google" id="ProtNLM"/>
    </source>
</evidence>
<evidence type="ECO:0000313" key="3">
    <source>
        <dbReference type="EMBL" id="MBB3902225.1"/>
    </source>
</evidence>
<organism evidence="3 4">
    <name type="scientific">Methylobacterium brachythecii</name>
    <dbReference type="NCBI Taxonomy" id="1176177"/>
    <lineage>
        <taxon>Bacteria</taxon>
        <taxon>Pseudomonadati</taxon>
        <taxon>Pseudomonadota</taxon>
        <taxon>Alphaproteobacteria</taxon>
        <taxon>Hyphomicrobiales</taxon>
        <taxon>Methylobacteriaceae</taxon>
        <taxon>Methylobacterium</taxon>
    </lineage>
</organism>
<feature type="signal peptide" evidence="1">
    <location>
        <begin position="1"/>
        <end position="24"/>
    </location>
</feature>